<evidence type="ECO:0000313" key="22">
    <source>
        <dbReference type="EMBL" id="URJ25263.1"/>
    </source>
</evidence>
<accession>A0ABY4SYB1</accession>
<dbReference type="NCBIfam" id="NF000755">
    <property type="entry name" value="PRK00046.1"/>
    <property type="match status" value="1"/>
</dbReference>
<dbReference type="Pfam" id="PF01565">
    <property type="entry name" value="FAD_binding_4"/>
    <property type="match status" value="1"/>
</dbReference>
<evidence type="ECO:0000313" key="23">
    <source>
        <dbReference type="Proteomes" id="UP001056834"/>
    </source>
</evidence>
<evidence type="ECO:0000256" key="8">
    <source>
        <dbReference type="ARBA" id="ARBA00022490"/>
    </source>
</evidence>
<evidence type="ECO:0000256" key="9">
    <source>
        <dbReference type="ARBA" id="ARBA00022618"/>
    </source>
</evidence>
<dbReference type="Gene3D" id="3.30.43.10">
    <property type="entry name" value="Uridine Diphospho-n-acetylenolpyruvylglucosamine Reductase, domain 2"/>
    <property type="match status" value="1"/>
</dbReference>
<comment type="function">
    <text evidence="2 20">Cell wall formation.</text>
</comment>
<evidence type="ECO:0000256" key="19">
    <source>
        <dbReference type="ARBA" id="ARBA00048914"/>
    </source>
</evidence>
<keyword evidence="23" id="KW-1185">Reference proteome</keyword>
<comment type="cofactor">
    <cofactor evidence="1 20">
        <name>FAD</name>
        <dbReference type="ChEBI" id="CHEBI:57692"/>
    </cofactor>
</comment>
<dbReference type="InterPro" id="IPR016169">
    <property type="entry name" value="FAD-bd_PCMH_sub2"/>
</dbReference>
<dbReference type="EMBL" id="CP097762">
    <property type="protein sequence ID" value="URJ25263.1"/>
    <property type="molecule type" value="Genomic_DNA"/>
</dbReference>
<dbReference type="SUPFAM" id="SSF56194">
    <property type="entry name" value="Uridine diphospho-N-Acetylenolpyruvylglucosamine reductase, MurB, C-terminal domain"/>
    <property type="match status" value="1"/>
</dbReference>
<dbReference type="InterPro" id="IPR006094">
    <property type="entry name" value="Oxid_FAD_bind_N"/>
</dbReference>
<name>A0ABY4SYB1_9ENTR</name>
<keyword evidence="15 20" id="KW-0560">Oxidoreductase</keyword>
<evidence type="ECO:0000256" key="7">
    <source>
        <dbReference type="ARBA" id="ARBA00015188"/>
    </source>
</evidence>
<comment type="pathway">
    <text evidence="4 20">Cell wall biogenesis; peptidoglycan biosynthesis.</text>
</comment>
<dbReference type="InterPro" id="IPR036318">
    <property type="entry name" value="FAD-bd_PCMH-like_sf"/>
</dbReference>
<evidence type="ECO:0000256" key="17">
    <source>
        <dbReference type="ARBA" id="ARBA00023316"/>
    </source>
</evidence>
<keyword evidence="10 20" id="KW-0285">Flavoprotein</keyword>
<comment type="catalytic activity">
    <reaction evidence="19 20">
        <text>UDP-N-acetyl-alpha-D-muramate + NADP(+) = UDP-N-acetyl-3-O-(1-carboxyvinyl)-alpha-D-glucosamine + NADPH + H(+)</text>
        <dbReference type="Rhea" id="RHEA:12248"/>
        <dbReference type="ChEBI" id="CHEBI:15378"/>
        <dbReference type="ChEBI" id="CHEBI:57783"/>
        <dbReference type="ChEBI" id="CHEBI:58349"/>
        <dbReference type="ChEBI" id="CHEBI:68483"/>
        <dbReference type="ChEBI" id="CHEBI:70757"/>
        <dbReference type="EC" id="1.3.1.98"/>
    </reaction>
</comment>
<dbReference type="PANTHER" id="PTHR21071:SF4">
    <property type="entry name" value="UDP-N-ACETYLENOLPYRUVOYLGLUCOSAMINE REDUCTASE"/>
    <property type="match status" value="1"/>
</dbReference>
<keyword evidence="11 20" id="KW-0274">FAD</keyword>
<dbReference type="Gene3D" id="3.90.78.10">
    <property type="entry name" value="UDP-N-acetylenolpyruvoylglucosamine reductase, C-terminal domain"/>
    <property type="match status" value="1"/>
</dbReference>
<evidence type="ECO:0000256" key="1">
    <source>
        <dbReference type="ARBA" id="ARBA00001974"/>
    </source>
</evidence>
<dbReference type="RefSeq" id="WP_250223394.1">
    <property type="nucleotide sequence ID" value="NZ_CP097762.1"/>
</dbReference>
<evidence type="ECO:0000256" key="13">
    <source>
        <dbReference type="ARBA" id="ARBA00022960"/>
    </source>
</evidence>
<dbReference type="InterPro" id="IPR016166">
    <property type="entry name" value="FAD-bd_PCMH"/>
</dbReference>
<feature type="domain" description="FAD-binding PCMH-type" evidence="21">
    <location>
        <begin position="15"/>
        <end position="221"/>
    </location>
</feature>
<comment type="similarity">
    <text evidence="5 20">Belongs to the MurB family.</text>
</comment>
<keyword evidence="17 20" id="KW-0961">Cell wall biogenesis/degradation</keyword>
<keyword evidence="9 20" id="KW-0132">Cell division</keyword>
<dbReference type="Pfam" id="PF02873">
    <property type="entry name" value="MurB_C"/>
    <property type="match status" value="1"/>
</dbReference>
<dbReference type="Proteomes" id="UP001056834">
    <property type="component" value="Chromosome"/>
</dbReference>
<dbReference type="InterPro" id="IPR003170">
    <property type="entry name" value="MurB"/>
</dbReference>
<gene>
    <name evidence="20 22" type="primary">murB</name>
    <name evidence="22" type="ORF">M9405_00830</name>
</gene>
<dbReference type="InterPro" id="IPR016167">
    <property type="entry name" value="FAD-bd_PCMH_sub1"/>
</dbReference>
<evidence type="ECO:0000256" key="11">
    <source>
        <dbReference type="ARBA" id="ARBA00022827"/>
    </source>
</evidence>
<feature type="active site" evidence="20">
    <location>
        <position position="161"/>
    </location>
</feature>
<evidence type="ECO:0000256" key="3">
    <source>
        <dbReference type="ARBA" id="ARBA00004496"/>
    </source>
</evidence>
<keyword evidence="13 20" id="KW-0133">Cell shape</keyword>
<evidence type="ECO:0000256" key="20">
    <source>
        <dbReference type="HAMAP-Rule" id="MF_00037"/>
    </source>
</evidence>
<evidence type="ECO:0000259" key="21">
    <source>
        <dbReference type="PROSITE" id="PS51387"/>
    </source>
</evidence>
<feature type="active site" description="Proton donor" evidence="20">
    <location>
        <position position="230"/>
    </location>
</feature>
<proteinExistence type="inferred from homology"/>
<dbReference type="GO" id="GO:0008762">
    <property type="term" value="F:UDP-N-acetylmuramate dehydrogenase activity"/>
    <property type="evidence" value="ECO:0007669"/>
    <property type="project" value="UniProtKB-EC"/>
</dbReference>
<dbReference type="Gene3D" id="3.30.465.10">
    <property type="match status" value="1"/>
</dbReference>
<evidence type="ECO:0000256" key="18">
    <source>
        <dbReference type="ARBA" id="ARBA00031026"/>
    </source>
</evidence>
<dbReference type="SUPFAM" id="SSF56176">
    <property type="entry name" value="FAD-binding/transporter-associated domain-like"/>
    <property type="match status" value="1"/>
</dbReference>
<keyword evidence="16 20" id="KW-0131">Cell cycle</keyword>
<dbReference type="PROSITE" id="PS51387">
    <property type="entry name" value="FAD_PCMH"/>
    <property type="match status" value="1"/>
</dbReference>
<evidence type="ECO:0000256" key="5">
    <source>
        <dbReference type="ARBA" id="ARBA00010485"/>
    </source>
</evidence>
<protein>
    <recommendedName>
        <fullName evidence="7 20">UDP-N-acetylenolpyruvoylglucosamine reductase</fullName>
        <ecNumber evidence="6 20">1.3.1.98</ecNumber>
    </recommendedName>
    <alternativeName>
        <fullName evidence="18 20">UDP-N-acetylmuramate dehydrogenase</fullName>
    </alternativeName>
</protein>
<comment type="subcellular location">
    <subcellularLocation>
        <location evidence="3 20">Cytoplasm</location>
    </subcellularLocation>
</comment>
<dbReference type="EC" id="1.3.1.98" evidence="6 20"/>
<feature type="active site" evidence="20">
    <location>
        <position position="327"/>
    </location>
</feature>
<evidence type="ECO:0000256" key="4">
    <source>
        <dbReference type="ARBA" id="ARBA00004752"/>
    </source>
</evidence>
<dbReference type="InterPro" id="IPR036635">
    <property type="entry name" value="MurB_C_sf"/>
</dbReference>
<dbReference type="HAMAP" id="MF_00037">
    <property type="entry name" value="MurB"/>
    <property type="match status" value="1"/>
</dbReference>
<evidence type="ECO:0000256" key="6">
    <source>
        <dbReference type="ARBA" id="ARBA00012518"/>
    </source>
</evidence>
<evidence type="ECO:0000256" key="16">
    <source>
        <dbReference type="ARBA" id="ARBA00023306"/>
    </source>
</evidence>
<evidence type="ECO:0000256" key="12">
    <source>
        <dbReference type="ARBA" id="ARBA00022857"/>
    </source>
</evidence>
<dbReference type="InterPro" id="IPR011601">
    <property type="entry name" value="MurB_C"/>
</dbReference>
<evidence type="ECO:0000256" key="2">
    <source>
        <dbReference type="ARBA" id="ARBA00003921"/>
    </source>
</evidence>
<keyword evidence="8 20" id="KW-0963">Cytoplasm</keyword>
<organism evidence="22 23">
    <name type="scientific">Candidatus Blochmannia ocreatus</name>
    <name type="common">nom. nud.</name>
    <dbReference type="NCBI Taxonomy" id="251538"/>
    <lineage>
        <taxon>Bacteria</taxon>
        <taxon>Pseudomonadati</taxon>
        <taxon>Pseudomonadota</taxon>
        <taxon>Gammaproteobacteria</taxon>
        <taxon>Enterobacterales</taxon>
        <taxon>Enterobacteriaceae</taxon>
        <taxon>ant endosymbionts</taxon>
        <taxon>Candidatus Blochmanniella</taxon>
    </lineage>
</organism>
<evidence type="ECO:0000256" key="15">
    <source>
        <dbReference type="ARBA" id="ARBA00023002"/>
    </source>
</evidence>
<keyword evidence="12 20" id="KW-0521">NADP</keyword>
<dbReference type="PANTHER" id="PTHR21071">
    <property type="entry name" value="UDP-N-ACETYLENOLPYRUVOYLGLUCOSAMINE REDUCTASE"/>
    <property type="match status" value="1"/>
</dbReference>
<reference evidence="22" key="1">
    <citation type="submission" date="2022-05" db="EMBL/GenBank/DDBJ databases">
        <title>Impact of host demography and evolutionary history on endosymbiont molecular evolution: a test in carpenter ants (Genus Camponotus) and their Blochmannia endosymbionts.</title>
        <authorList>
            <person name="Manthey J.D."/>
            <person name="Giron J.C."/>
            <person name="Hruska J.P."/>
        </authorList>
    </citation>
    <scope>NUCLEOTIDE SEQUENCE</scope>
    <source>
        <strain evidence="22">C-006</strain>
    </source>
</reference>
<keyword evidence="14 20" id="KW-0573">Peptidoglycan synthesis</keyword>
<sequence length="344" mass="39472">MKNYIQLKSLNTFRISVFAAQVIKIYDVYALIKHWKNTYYKAQPVLILGRGSNVLFLDNFIGTILINKIKGIFVTEYNKIWRLRVGAGEKWDKLVTYAINHNIPGLENLACIPGSVGAAPIHNIGAYGIELSKICEYVDIIDLYNEKVIRFTHEECLFQYRSSIFKNILKNYAIIFVGLKLSKKWKPILNYGELNCLKKHYITPKQIFKFIRKIRYNKIPNVKKTGNAGSFFKNPIINAKKAYNLLSLYPNMPYYRQIDGAMKLSAGWLIDNCSLKGYILGRAAIYSKQSLILINNKNMANGTEIAALALYIYTSVAKKFNIYLQPEVIFIGKHGKINPKKIFL</sequence>
<evidence type="ECO:0000256" key="10">
    <source>
        <dbReference type="ARBA" id="ARBA00022630"/>
    </source>
</evidence>
<evidence type="ECO:0000256" key="14">
    <source>
        <dbReference type="ARBA" id="ARBA00022984"/>
    </source>
</evidence>
<dbReference type="NCBIfam" id="TIGR00179">
    <property type="entry name" value="murB"/>
    <property type="match status" value="1"/>
</dbReference>